<dbReference type="EMBL" id="JANFNG010000001">
    <property type="protein sequence ID" value="MCQ4079160.1"/>
    <property type="molecule type" value="Genomic_DNA"/>
</dbReference>
<dbReference type="PANTHER" id="PTHR42718:SF46">
    <property type="entry name" value="BLR6921 PROTEIN"/>
    <property type="match status" value="1"/>
</dbReference>
<feature type="transmembrane region" description="Helical" evidence="9">
    <location>
        <begin position="70"/>
        <end position="87"/>
    </location>
</feature>
<dbReference type="InterPro" id="IPR004638">
    <property type="entry name" value="EmrB-like"/>
</dbReference>
<reference evidence="11" key="1">
    <citation type="submission" date="2022-06" db="EMBL/GenBank/DDBJ databases">
        <title>Draft genome sequence of Streptomyces sp. RB6PN25 isolated from peat swamp forest in Thailand.</title>
        <authorList>
            <person name="Duangmal K."/>
            <person name="Klaysubun C."/>
        </authorList>
    </citation>
    <scope>NUCLEOTIDE SEQUENCE</scope>
    <source>
        <strain evidence="11">RB6PN25</strain>
    </source>
</reference>
<feature type="transmembrane region" description="Helical" evidence="9">
    <location>
        <begin position="452"/>
        <end position="474"/>
    </location>
</feature>
<keyword evidence="2" id="KW-0813">Transport</keyword>
<feature type="transmembrane region" description="Helical" evidence="9">
    <location>
        <begin position="284"/>
        <end position="307"/>
    </location>
</feature>
<dbReference type="InterPro" id="IPR020846">
    <property type="entry name" value="MFS_dom"/>
</dbReference>
<feature type="transmembrane region" description="Helical" evidence="9">
    <location>
        <begin position="183"/>
        <end position="201"/>
    </location>
</feature>
<dbReference type="NCBIfam" id="TIGR00711">
    <property type="entry name" value="efflux_EmrB"/>
    <property type="match status" value="1"/>
</dbReference>
<evidence type="ECO:0000256" key="7">
    <source>
        <dbReference type="ARBA" id="ARBA00023251"/>
    </source>
</evidence>
<sequence length="492" mass="51895">MAEASQRTSTDGDLPPGGDKWPAGLRMTMFVVMAGEVMPLLDSAIMHVALRPLAAGLRMPLPTAQWTVTAYLLAFAAAVPTSTWVMQRFGPERAYLPALGLFTLASVLCGASNAPWQLIAARAVQGAAGGVLGSVSRMMLVTASGPRRLPRVMAAFGVPVMLVSVAGSLVAGELLTYGGWRSIFFINVPIGLLAMTVARRLERPRPSGPKRALDVVGLVLISPGLVGLTYGVSNAGHGGGVDSPMVAVPTCTGVALIVAFVVWSVRDRRPLLDVRLYRHVVFRAAAQSALVTGAAVIGGTILLPLYLQTVRGENLSRTGLLIAPQGVGVAAATWLSGRLFERIGTLTVLAGTSILLTATVPFAFLTPTTSYRWLVTLTLIRGIGIGLAMTPAMTAAYQTLSPSQASEASTQFNALHHIGGSLGTAILVMVLARIPHALGHDPIPQTHTFDVAYRVLSTMAGLSVLPALMLVHGWRRRVQESFLRDGTQLLPR</sequence>
<dbReference type="InterPro" id="IPR011701">
    <property type="entry name" value="MFS"/>
</dbReference>
<feature type="transmembrane region" description="Helical" evidence="9">
    <location>
        <begin position="319"/>
        <end position="336"/>
    </location>
</feature>
<feature type="transmembrane region" description="Helical" evidence="9">
    <location>
        <begin position="414"/>
        <end position="432"/>
    </location>
</feature>
<evidence type="ECO:0000313" key="12">
    <source>
        <dbReference type="Proteomes" id="UP001057702"/>
    </source>
</evidence>
<feature type="transmembrane region" description="Helical" evidence="9">
    <location>
        <begin position="30"/>
        <end position="50"/>
    </location>
</feature>
<feature type="transmembrane region" description="Helical" evidence="9">
    <location>
        <begin position="119"/>
        <end position="140"/>
    </location>
</feature>
<dbReference type="SUPFAM" id="SSF103473">
    <property type="entry name" value="MFS general substrate transporter"/>
    <property type="match status" value="1"/>
</dbReference>
<dbReference type="PROSITE" id="PS50850">
    <property type="entry name" value="MFS"/>
    <property type="match status" value="1"/>
</dbReference>
<evidence type="ECO:0000256" key="3">
    <source>
        <dbReference type="ARBA" id="ARBA00022475"/>
    </source>
</evidence>
<evidence type="ECO:0000256" key="5">
    <source>
        <dbReference type="ARBA" id="ARBA00022989"/>
    </source>
</evidence>
<feature type="region of interest" description="Disordered" evidence="8">
    <location>
        <begin position="1"/>
        <end position="20"/>
    </location>
</feature>
<feature type="domain" description="Major facilitator superfamily (MFS) profile" evidence="10">
    <location>
        <begin position="28"/>
        <end position="475"/>
    </location>
</feature>
<feature type="transmembrane region" description="Helical" evidence="9">
    <location>
        <begin position="152"/>
        <end position="171"/>
    </location>
</feature>
<feature type="transmembrane region" description="Helical" evidence="9">
    <location>
        <begin position="371"/>
        <end position="393"/>
    </location>
</feature>
<feature type="compositionally biased region" description="Polar residues" evidence="8">
    <location>
        <begin position="1"/>
        <end position="11"/>
    </location>
</feature>
<name>A0ABT1PRG3_9ACTN</name>
<feature type="transmembrane region" description="Helical" evidence="9">
    <location>
        <begin position="343"/>
        <end position="365"/>
    </location>
</feature>
<evidence type="ECO:0000256" key="9">
    <source>
        <dbReference type="SAM" id="Phobius"/>
    </source>
</evidence>
<keyword evidence="4 9" id="KW-0812">Transmembrane</keyword>
<dbReference type="Proteomes" id="UP001057702">
    <property type="component" value="Unassembled WGS sequence"/>
</dbReference>
<organism evidence="11 12">
    <name type="scientific">Streptomyces humicola</name>
    <dbReference type="NCBI Taxonomy" id="2953240"/>
    <lineage>
        <taxon>Bacteria</taxon>
        <taxon>Bacillati</taxon>
        <taxon>Actinomycetota</taxon>
        <taxon>Actinomycetes</taxon>
        <taxon>Kitasatosporales</taxon>
        <taxon>Streptomycetaceae</taxon>
        <taxon>Streptomyces</taxon>
    </lineage>
</organism>
<keyword evidence="7" id="KW-0046">Antibiotic resistance</keyword>
<evidence type="ECO:0000256" key="4">
    <source>
        <dbReference type="ARBA" id="ARBA00022692"/>
    </source>
</evidence>
<dbReference type="PANTHER" id="PTHR42718">
    <property type="entry name" value="MAJOR FACILITATOR SUPERFAMILY MULTIDRUG TRANSPORTER MFSC"/>
    <property type="match status" value="1"/>
</dbReference>
<comment type="caution">
    <text evidence="11">The sequence shown here is derived from an EMBL/GenBank/DDBJ whole genome shotgun (WGS) entry which is preliminary data.</text>
</comment>
<accession>A0ABT1PRG3</accession>
<keyword evidence="3" id="KW-1003">Cell membrane</keyword>
<keyword evidence="6 9" id="KW-0472">Membrane</keyword>
<evidence type="ECO:0000313" key="11">
    <source>
        <dbReference type="EMBL" id="MCQ4079160.1"/>
    </source>
</evidence>
<evidence type="ECO:0000256" key="1">
    <source>
        <dbReference type="ARBA" id="ARBA00004651"/>
    </source>
</evidence>
<proteinExistence type="predicted"/>
<comment type="subcellular location">
    <subcellularLocation>
        <location evidence="1">Cell membrane</location>
        <topology evidence="1">Multi-pass membrane protein</topology>
    </subcellularLocation>
</comment>
<evidence type="ECO:0000256" key="2">
    <source>
        <dbReference type="ARBA" id="ARBA00022448"/>
    </source>
</evidence>
<dbReference type="Gene3D" id="1.20.1250.20">
    <property type="entry name" value="MFS general substrate transporter like domains"/>
    <property type="match status" value="1"/>
</dbReference>
<feature type="transmembrane region" description="Helical" evidence="9">
    <location>
        <begin position="213"/>
        <end position="233"/>
    </location>
</feature>
<dbReference type="InterPro" id="IPR036259">
    <property type="entry name" value="MFS_trans_sf"/>
</dbReference>
<feature type="transmembrane region" description="Helical" evidence="9">
    <location>
        <begin position="245"/>
        <end position="263"/>
    </location>
</feature>
<keyword evidence="5 9" id="KW-1133">Transmembrane helix</keyword>
<evidence type="ECO:0000256" key="6">
    <source>
        <dbReference type="ARBA" id="ARBA00023136"/>
    </source>
</evidence>
<dbReference type="Pfam" id="PF07690">
    <property type="entry name" value="MFS_1"/>
    <property type="match status" value="1"/>
</dbReference>
<dbReference type="RefSeq" id="WP_255918012.1">
    <property type="nucleotide sequence ID" value="NZ_JANFNG010000001.1"/>
</dbReference>
<feature type="transmembrane region" description="Helical" evidence="9">
    <location>
        <begin position="94"/>
        <end position="113"/>
    </location>
</feature>
<dbReference type="Gene3D" id="1.20.1720.10">
    <property type="entry name" value="Multidrug resistance protein D"/>
    <property type="match status" value="1"/>
</dbReference>
<keyword evidence="12" id="KW-1185">Reference proteome</keyword>
<protein>
    <submittedName>
        <fullName evidence="11">DHA2 family efflux MFS transporter permease subunit</fullName>
    </submittedName>
</protein>
<evidence type="ECO:0000259" key="10">
    <source>
        <dbReference type="PROSITE" id="PS50850"/>
    </source>
</evidence>
<evidence type="ECO:0000256" key="8">
    <source>
        <dbReference type="SAM" id="MobiDB-lite"/>
    </source>
</evidence>
<gene>
    <name evidence="11" type="ORF">NGB36_00650</name>
</gene>